<sequence>MVVQNSYWAAFGYIAVEAELNR</sequence>
<protein>
    <submittedName>
        <fullName evidence="1">Uncharacterized protein</fullName>
    </submittedName>
</protein>
<accession>A0A382FJY5</accession>
<evidence type="ECO:0000313" key="1">
    <source>
        <dbReference type="EMBL" id="SVB62945.1"/>
    </source>
</evidence>
<organism evidence="1">
    <name type="scientific">marine metagenome</name>
    <dbReference type="NCBI Taxonomy" id="408172"/>
    <lineage>
        <taxon>unclassified sequences</taxon>
        <taxon>metagenomes</taxon>
        <taxon>ecological metagenomes</taxon>
    </lineage>
</organism>
<reference evidence="1" key="1">
    <citation type="submission" date="2018-05" db="EMBL/GenBank/DDBJ databases">
        <authorList>
            <person name="Lanie J.A."/>
            <person name="Ng W.-L."/>
            <person name="Kazmierczak K.M."/>
            <person name="Andrzejewski T.M."/>
            <person name="Davidsen T.M."/>
            <person name="Wayne K.J."/>
            <person name="Tettelin H."/>
            <person name="Glass J.I."/>
            <person name="Rusch D."/>
            <person name="Podicherti R."/>
            <person name="Tsui H.-C.T."/>
            <person name="Winkler M.E."/>
        </authorList>
    </citation>
    <scope>NUCLEOTIDE SEQUENCE</scope>
</reference>
<dbReference type="EMBL" id="UINC01050229">
    <property type="protein sequence ID" value="SVB62945.1"/>
    <property type="molecule type" value="Genomic_DNA"/>
</dbReference>
<proteinExistence type="predicted"/>
<dbReference type="AlphaFoldDB" id="A0A382FJY5"/>
<gene>
    <name evidence="1" type="ORF">METZ01_LOCUS215799</name>
</gene>
<name>A0A382FJY5_9ZZZZ</name>